<feature type="transmembrane region" description="Helical" evidence="1">
    <location>
        <begin position="214"/>
        <end position="235"/>
    </location>
</feature>
<keyword evidence="3" id="KW-1185">Reference proteome</keyword>
<evidence type="ECO:0000256" key="1">
    <source>
        <dbReference type="SAM" id="Phobius"/>
    </source>
</evidence>
<keyword evidence="1" id="KW-0472">Membrane</keyword>
<feature type="transmembrane region" description="Helical" evidence="1">
    <location>
        <begin position="300"/>
        <end position="324"/>
    </location>
</feature>
<feature type="transmembrane region" description="Helical" evidence="1">
    <location>
        <begin position="378"/>
        <end position="402"/>
    </location>
</feature>
<feature type="transmembrane region" description="Helical" evidence="1">
    <location>
        <begin position="336"/>
        <end position="358"/>
    </location>
</feature>
<feature type="transmembrane region" description="Helical" evidence="1">
    <location>
        <begin position="276"/>
        <end position="294"/>
    </location>
</feature>
<dbReference type="EMBL" id="WHUT02000006">
    <property type="protein sequence ID" value="NUB44930.1"/>
    <property type="molecule type" value="Genomic_DNA"/>
</dbReference>
<gene>
    <name evidence="2" type="ORF">GEU84_011080</name>
</gene>
<comment type="caution">
    <text evidence="2">The sequence shown here is derived from an EMBL/GenBank/DDBJ whole genome shotgun (WGS) entry which is preliminary data.</text>
</comment>
<dbReference type="SUPFAM" id="SSF103473">
    <property type="entry name" value="MFS general substrate transporter"/>
    <property type="match status" value="1"/>
</dbReference>
<dbReference type="Gene3D" id="1.20.1250.20">
    <property type="entry name" value="MFS general substrate transporter like domains"/>
    <property type="match status" value="1"/>
</dbReference>
<dbReference type="InterPro" id="IPR036259">
    <property type="entry name" value="MFS_trans_sf"/>
</dbReference>
<sequence>MTLPLAPWALFAALIAAAGLPIYIHAPKFYVDEYAVGLGALGAALFLLRLVDVVQDPFLGWLAEKARAWRGAMVAGAAGLMALAMLGLFAVTPPIAPLLWFSLTLLVLFSAFSFLTITFYAEGVRRAATLGPGGHLRLAGWREGGALLGICLAAVAPVALGALTDRPFAAFAAVFALVAVLAVWAMRREWTGAGVHVDTPNLRAALADPLTRRLLLLALVNAAPVAVTSTLFLFFVESRLAAPGAEGPLLLLFFLAAALSTPVWSRLATAYGAKPMLLAGMVLAVIAFIFAARLGAGDTLAFAVICAASGAALGADMTLLPAIFARHLAQISDAGAGTAFGLWSFASKLSLALAAATLLPLLQARGFAAGADNPETALALLTTLYALVPCALKLLAIALLAATPVPEA</sequence>
<protein>
    <submittedName>
        <fullName evidence="2">MFS transporter</fullName>
    </submittedName>
</protein>
<evidence type="ECO:0000313" key="3">
    <source>
        <dbReference type="Proteomes" id="UP000484076"/>
    </source>
</evidence>
<dbReference type="Proteomes" id="UP000484076">
    <property type="component" value="Unassembled WGS sequence"/>
</dbReference>
<proteinExistence type="predicted"/>
<keyword evidence="1" id="KW-0812">Transmembrane</keyword>
<dbReference type="AlphaFoldDB" id="A0A8X8KNF1"/>
<dbReference type="RefSeq" id="WP_174539789.1">
    <property type="nucleotide sequence ID" value="NZ_WHUT02000006.1"/>
</dbReference>
<feature type="transmembrane region" description="Helical" evidence="1">
    <location>
        <begin position="168"/>
        <end position="186"/>
    </location>
</feature>
<feature type="transmembrane region" description="Helical" evidence="1">
    <location>
        <begin position="72"/>
        <end position="92"/>
    </location>
</feature>
<feature type="transmembrane region" description="Helical" evidence="1">
    <location>
        <begin position="144"/>
        <end position="162"/>
    </location>
</feature>
<feature type="transmembrane region" description="Helical" evidence="1">
    <location>
        <begin position="247"/>
        <end position="264"/>
    </location>
</feature>
<keyword evidence="1" id="KW-1133">Transmembrane helix</keyword>
<reference evidence="2" key="1">
    <citation type="submission" date="2020-05" db="EMBL/GenBank/DDBJ databases">
        <title>Fertoebacter nigrum gen. nov., sp. nov., a new member of the family Rhodobacteraceae.</title>
        <authorList>
            <person name="Szuroczki S."/>
            <person name="Abbaszade G."/>
            <person name="Buni D."/>
            <person name="Schumann P."/>
            <person name="Toth E."/>
        </authorList>
    </citation>
    <scope>NUCLEOTIDE SEQUENCE</scope>
    <source>
        <strain evidence="2">RG-N-1a</strain>
    </source>
</reference>
<feature type="transmembrane region" description="Helical" evidence="1">
    <location>
        <begin position="98"/>
        <end position="123"/>
    </location>
</feature>
<name>A0A8X8KNF1_9RHOB</name>
<accession>A0A8X8KNF1</accession>
<evidence type="ECO:0000313" key="2">
    <source>
        <dbReference type="EMBL" id="NUB44930.1"/>
    </source>
</evidence>
<feature type="transmembrane region" description="Helical" evidence="1">
    <location>
        <begin position="34"/>
        <end position="51"/>
    </location>
</feature>
<organism evidence="2 3">
    <name type="scientific">Fertoeibacter niger</name>
    <dbReference type="NCBI Taxonomy" id="2656921"/>
    <lineage>
        <taxon>Bacteria</taxon>
        <taxon>Pseudomonadati</taxon>
        <taxon>Pseudomonadota</taxon>
        <taxon>Alphaproteobacteria</taxon>
        <taxon>Rhodobacterales</taxon>
        <taxon>Paracoccaceae</taxon>
        <taxon>Fertoeibacter</taxon>
    </lineage>
</organism>
<dbReference type="Pfam" id="PF13347">
    <property type="entry name" value="MFS_2"/>
    <property type="match status" value="1"/>
</dbReference>